<dbReference type="Proteomes" id="UP000830671">
    <property type="component" value="Chromosome 4"/>
</dbReference>
<evidence type="ECO:0000313" key="22">
    <source>
        <dbReference type="Proteomes" id="UP000830671"/>
    </source>
</evidence>
<proteinExistence type="inferred from homology"/>
<dbReference type="SUPFAM" id="SSF47203">
    <property type="entry name" value="Acyl-CoA dehydrogenase C-terminal domain-like"/>
    <property type="match status" value="1"/>
</dbReference>
<name>A0A9Q8SS85_9PEZI</name>
<feature type="binding site" evidence="16">
    <location>
        <position position="218"/>
    </location>
    <ligand>
        <name>substrate</name>
    </ligand>
</feature>
<dbReference type="InterPro" id="IPR037069">
    <property type="entry name" value="AcylCoA_DH/ox_N_sf"/>
</dbReference>
<keyword evidence="15 16" id="KW-0012">Acyltransferase</keyword>
<evidence type="ECO:0000256" key="14">
    <source>
        <dbReference type="ARBA" id="ARBA00023268"/>
    </source>
</evidence>
<dbReference type="SUPFAM" id="SSF56645">
    <property type="entry name" value="Acyl-CoA dehydrogenase NM domain-like"/>
    <property type="match status" value="1"/>
</dbReference>
<comment type="catalytic activity">
    <reaction evidence="16">
        <text>L-glutamate + acetyl-CoA = N-acetyl-L-glutamate + CoA + H(+)</text>
        <dbReference type="Rhea" id="RHEA:24292"/>
        <dbReference type="ChEBI" id="CHEBI:15378"/>
        <dbReference type="ChEBI" id="CHEBI:29985"/>
        <dbReference type="ChEBI" id="CHEBI:44337"/>
        <dbReference type="ChEBI" id="CHEBI:57287"/>
        <dbReference type="ChEBI" id="CHEBI:57288"/>
        <dbReference type="EC" id="2.3.1.1"/>
    </reaction>
</comment>
<feature type="active site" description="Nucleophile" evidence="16">
    <location>
        <position position="229"/>
    </location>
</feature>
<dbReference type="FunFam" id="3.10.20.340:FF:000002">
    <property type="entry name" value="Arginine biosynthesis bifunctional protein ArgJ, mitochondrial"/>
    <property type="match status" value="1"/>
</dbReference>
<evidence type="ECO:0000256" key="8">
    <source>
        <dbReference type="ARBA" id="ARBA00022630"/>
    </source>
</evidence>
<dbReference type="SUPFAM" id="SSF56266">
    <property type="entry name" value="DmpA/ArgJ-like"/>
    <property type="match status" value="1"/>
</dbReference>
<feature type="site" description="Involved in the stabilization of negative charge on the oxyanion by the formation of the oxyanion hole" evidence="16">
    <location>
        <position position="150"/>
    </location>
</feature>
<feature type="binding site" evidence="16">
    <location>
        <position position="229"/>
    </location>
    <ligand>
        <name>substrate</name>
    </ligand>
</feature>
<comment type="subcellular location">
    <subcellularLocation>
        <location evidence="2 16">Mitochondrion matrix</location>
    </subcellularLocation>
</comment>
<gene>
    <name evidence="21" type="ORF">CLUP02_08092</name>
</gene>
<feature type="domain" description="Acyl-CoA dehydrogenase/oxidase C-terminal" evidence="18">
    <location>
        <begin position="890"/>
        <end position="1040"/>
    </location>
</feature>
<dbReference type="GO" id="GO:0006526">
    <property type="term" value="P:L-arginine biosynthetic process"/>
    <property type="evidence" value="ECO:0007669"/>
    <property type="project" value="UniProtKB-UniRule"/>
</dbReference>
<dbReference type="Pfam" id="PF01960">
    <property type="entry name" value="ArgJ"/>
    <property type="match status" value="1"/>
</dbReference>
<dbReference type="InterPro" id="IPR016117">
    <property type="entry name" value="ArgJ-like_dom_sf"/>
</dbReference>
<comment type="caution">
    <text evidence="16">Lacks conserved residue(s) required for the propagation of feature annotation.</text>
</comment>
<comment type="similarity">
    <text evidence="3 16">Belongs to the ArgJ family.</text>
</comment>
<feature type="chain" id="PRO_5040551924" description="Arginine biosynthesis bifunctional protein ArgJ beta chain" evidence="16">
    <location>
        <begin position="229"/>
        <end position="1481"/>
    </location>
</feature>
<keyword evidence="12" id="KW-0560">Oxidoreductase</keyword>
<feature type="site" description="Involved in the stabilization of negative charge on the oxyanion by the formation of the oxyanion hole" evidence="16">
    <location>
        <position position="151"/>
    </location>
</feature>
<evidence type="ECO:0000256" key="15">
    <source>
        <dbReference type="ARBA" id="ARBA00023315"/>
    </source>
</evidence>
<dbReference type="InterPro" id="IPR036250">
    <property type="entry name" value="AcylCo_DH-like_C"/>
</dbReference>
<feature type="domain" description="Acyl-CoA oxidase/dehydrogenase middle" evidence="19">
    <location>
        <begin position="776"/>
        <end position="878"/>
    </location>
</feature>
<dbReference type="PANTHER" id="PTHR48083">
    <property type="entry name" value="MEDIUM-CHAIN SPECIFIC ACYL-COA DEHYDROGENASE, MITOCHONDRIAL-RELATED"/>
    <property type="match status" value="1"/>
</dbReference>
<evidence type="ECO:0000256" key="4">
    <source>
        <dbReference type="ARBA" id="ARBA00009347"/>
    </source>
</evidence>
<protein>
    <recommendedName>
        <fullName evidence="16">Arginine biosynthesis bifunctional protein ArgJ, mitochondrial</fullName>
    </recommendedName>
    <domain>
        <recommendedName>
            <fullName evidence="16">Glutamate N-acetyltransferase</fullName>
            <shortName evidence="16">GAT</shortName>
            <ecNumber evidence="16">2.3.1.35</ecNumber>
        </recommendedName>
        <alternativeName>
            <fullName evidence="16">Ornithine acetyltransferase</fullName>
            <shortName evidence="16">OATase</shortName>
        </alternativeName>
        <alternativeName>
            <fullName evidence="16">Ornithine transacetylase</fullName>
        </alternativeName>
    </domain>
    <domain>
        <recommendedName>
            <fullName evidence="16">Amino-acid acetyltransferase</fullName>
            <ecNumber evidence="16">2.3.1.1</ecNumber>
        </recommendedName>
        <alternativeName>
            <fullName evidence="16">N-acetylglutamate synthase</fullName>
            <shortName evidence="16">AGS</shortName>
        </alternativeName>
    </domain>
    <component>
        <recommendedName>
            <fullName evidence="16">Arginine biosynthesis bifunctional protein ArgJ alpha chain</fullName>
        </recommendedName>
    </component>
    <component>
        <recommendedName>
            <fullName evidence="16">Arginine biosynthesis bifunctional protein ArgJ beta chain</fullName>
        </recommendedName>
    </component>
</protein>
<keyword evidence="7 16" id="KW-0028">Amino-acid biosynthesis</keyword>
<keyword evidence="11" id="KW-0274">FAD</keyword>
<evidence type="ECO:0000256" key="5">
    <source>
        <dbReference type="ARBA" id="ARBA00011738"/>
    </source>
</evidence>
<dbReference type="Gene3D" id="3.30.2330.10">
    <property type="entry name" value="arginine biosynthesis bifunctional protein suprefamily"/>
    <property type="match status" value="1"/>
</dbReference>
<organism evidence="21 22">
    <name type="scientific">Colletotrichum lupini</name>
    <dbReference type="NCBI Taxonomy" id="145971"/>
    <lineage>
        <taxon>Eukaryota</taxon>
        <taxon>Fungi</taxon>
        <taxon>Dikarya</taxon>
        <taxon>Ascomycota</taxon>
        <taxon>Pezizomycotina</taxon>
        <taxon>Sordariomycetes</taxon>
        <taxon>Hypocreomycetidae</taxon>
        <taxon>Glomerellales</taxon>
        <taxon>Glomerellaceae</taxon>
        <taxon>Colletotrichum</taxon>
        <taxon>Colletotrichum acutatum species complex</taxon>
    </lineage>
</organism>
<comment type="subunit">
    <text evidence="16">Heterodimer of an alpha and a beta chain.</text>
</comment>
<evidence type="ECO:0000259" key="18">
    <source>
        <dbReference type="Pfam" id="PF00441"/>
    </source>
</evidence>
<evidence type="ECO:0000256" key="7">
    <source>
        <dbReference type="ARBA" id="ARBA00022605"/>
    </source>
</evidence>
<dbReference type="InterPro" id="IPR042195">
    <property type="entry name" value="ArgJ_beta_C"/>
</dbReference>
<keyword evidence="22" id="KW-1185">Reference proteome</keyword>
<dbReference type="FunFam" id="3.30.2330.10:FF:000001">
    <property type="entry name" value="Arginine biosynthesis bifunctional protein ArgJ, mitochondrial"/>
    <property type="match status" value="1"/>
</dbReference>
<accession>A0A9Q8SS85</accession>
<keyword evidence="13 16" id="KW-0496">Mitochondrion</keyword>
<dbReference type="GO" id="GO:0004358">
    <property type="term" value="F:L-glutamate N-acetyltransferase activity, acting on acetyl-L-ornithine as donor"/>
    <property type="evidence" value="ECO:0007669"/>
    <property type="project" value="UniProtKB-UniRule"/>
</dbReference>
<dbReference type="CDD" id="cd02152">
    <property type="entry name" value="OAT"/>
    <property type="match status" value="1"/>
</dbReference>
<dbReference type="EC" id="2.3.1.35" evidence="16"/>
<feature type="binding site" evidence="16">
    <location>
        <position position="189"/>
    </location>
    <ligand>
        <name>substrate</name>
    </ligand>
</feature>
<dbReference type="KEGG" id="clup:CLUP02_08092"/>
<dbReference type="PANTHER" id="PTHR48083:SF13">
    <property type="entry name" value="ACYL-COA DEHYDROGENASE FAMILY MEMBER 11"/>
    <property type="match status" value="1"/>
</dbReference>
<comment type="pathway">
    <text evidence="16">Amino-acid biosynthesis; L-arginine biosynthesis; L-ornithine and N-acetyl-L-glutamate from L-glutamate and N(2)-acetyl-L-ornithine (cyclic): step 1/1.</text>
</comment>
<keyword evidence="9 16" id="KW-0808">Transferase</keyword>
<dbReference type="RefSeq" id="XP_049144225.1">
    <property type="nucleotide sequence ID" value="XM_049287082.1"/>
</dbReference>
<dbReference type="HAMAP" id="MF_01106">
    <property type="entry name" value="ArgJ"/>
    <property type="match status" value="1"/>
</dbReference>
<dbReference type="Pfam" id="PF05032">
    <property type="entry name" value="Spo12"/>
    <property type="match status" value="1"/>
</dbReference>
<dbReference type="NCBIfam" id="TIGR00120">
    <property type="entry name" value="ArgJ"/>
    <property type="match status" value="1"/>
</dbReference>
<evidence type="ECO:0000256" key="2">
    <source>
        <dbReference type="ARBA" id="ARBA00004305"/>
    </source>
</evidence>
<dbReference type="GO" id="GO:0033539">
    <property type="term" value="P:fatty acid beta-oxidation using acyl-CoA dehydrogenase"/>
    <property type="evidence" value="ECO:0007669"/>
    <property type="project" value="TreeGrafter"/>
</dbReference>
<comment type="subunit">
    <text evidence="5">Homodimer.</text>
</comment>
<dbReference type="InterPro" id="IPR006091">
    <property type="entry name" value="Acyl-CoA_Oxase/DH_mid-dom"/>
</dbReference>
<dbReference type="InterPro" id="IPR050741">
    <property type="entry name" value="Acyl-CoA_dehydrogenase"/>
</dbReference>
<dbReference type="InterPro" id="IPR009075">
    <property type="entry name" value="AcylCo_DH/oxidase_C"/>
</dbReference>
<feature type="region of interest" description="Disordered" evidence="17">
    <location>
        <begin position="515"/>
        <end position="559"/>
    </location>
</feature>
<dbReference type="InterPro" id="IPR007727">
    <property type="entry name" value="Spo12"/>
</dbReference>
<dbReference type="Pfam" id="PF02771">
    <property type="entry name" value="Acyl-CoA_dh_N"/>
    <property type="match status" value="1"/>
</dbReference>
<evidence type="ECO:0000256" key="17">
    <source>
        <dbReference type="SAM" id="MobiDB-lite"/>
    </source>
</evidence>
<dbReference type="NCBIfam" id="NF003802">
    <property type="entry name" value="PRK05388.1"/>
    <property type="match status" value="1"/>
</dbReference>
<comment type="catalytic activity">
    <reaction evidence="16">
        <text>N(2)-acetyl-L-ornithine + L-glutamate = N-acetyl-L-glutamate + L-ornithine</text>
        <dbReference type="Rhea" id="RHEA:15349"/>
        <dbReference type="ChEBI" id="CHEBI:29985"/>
        <dbReference type="ChEBI" id="CHEBI:44337"/>
        <dbReference type="ChEBI" id="CHEBI:46911"/>
        <dbReference type="ChEBI" id="CHEBI:57805"/>
        <dbReference type="EC" id="2.3.1.35"/>
    </reaction>
</comment>
<dbReference type="GO" id="GO:0003995">
    <property type="term" value="F:acyl-CoA dehydrogenase activity"/>
    <property type="evidence" value="ECO:0007669"/>
    <property type="project" value="TreeGrafter"/>
</dbReference>
<evidence type="ECO:0000256" key="12">
    <source>
        <dbReference type="ARBA" id="ARBA00023002"/>
    </source>
</evidence>
<comment type="function">
    <text evidence="16">Catalyzes two activities which are involved in the cyclic version of arginine biosynthesis: the synthesis of acetylglutamate from glutamate and acetyl-CoA, and of ornithine by transacetylation between acetylornithine and glutamate.</text>
</comment>
<dbReference type="Gene3D" id="1.20.140.10">
    <property type="entry name" value="Butyryl-CoA Dehydrogenase, subunit A, domain 3"/>
    <property type="match status" value="1"/>
</dbReference>
<evidence type="ECO:0000313" key="21">
    <source>
        <dbReference type="EMBL" id="UQC82602.1"/>
    </source>
</evidence>
<comment type="pathway">
    <text evidence="16">Amino-acid biosynthesis; L-arginine biosynthesis; N(2)-acetyl-L-ornithine from L-glutamate: step 1/4.</text>
</comment>
<dbReference type="GeneID" id="73342092"/>
<evidence type="ECO:0000259" key="20">
    <source>
        <dbReference type="Pfam" id="PF02771"/>
    </source>
</evidence>
<evidence type="ECO:0000256" key="1">
    <source>
        <dbReference type="ARBA" id="ARBA00001974"/>
    </source>
</evidence>
<feature type="region of interest" description="Disordered" evidence="17">
    <location>
        <begin position="471"/>
        <end position="495"/>
    </location>
</feature>
<keyword evidence="14 16" id="KW-0511">Multifunctional enzyme</keyword>
<sequence>MAQPVKRFPGHLAQFVRCYSVSAESIPAAKKKYVPTEGTYPKGFQASGILVGVKPGNKTKPDLALLSSDRPCAAAAVFTKNKFQAAPVTFSRDLLKKKANRGIRSVLINSGCANAVTGKGGLEDASLMASAADKVVGGEGDASSTIVMSTGVIGQRLPIAKIVDNVPAAQGALGSSHKHWLSFATAICTTDTFPKLMSKTFTLPSSPNVEYRIAGTTKGAGMIHPNMATLLGVVATDAPISPAVMPSVLKHAVDRSFNSITIDGDTSTNDTLALLANGAAGGKEISSVDSPDYAAFQQVLTDFSIDLAKLIVRDGEGATKFVTIRVVESASEEAARKIASTIARSPLVKTALYGRDANWGRILCATGYSLVSEPGQAVNDVPEVTPEKTNVSFVPTDGTPELKLLVNGEPEMVDEARASEILELEDLEILVRLGTGDKEATYWTCDYSHEYITINGTGKVSRRPEDRAEASGLGAGTAIGGRHDWRSPATVTRRSGTTALSLRGVRTFSFSTQRMSPAIRQKPTATNLGRGLGPFSDAEGGGGGSKAATPGSPPFGGPYSLGSSRLNLGLPARPIARLPYDETKHSSFKKGVDIHAQLTLSPIFCISVLFHISKTSQIPNSETNQSYDVQSPSHPVTAFQVLDRLSDRAKEALDLVAKFVEEECIPADPVLDAQIGQGDARWDHHPAIVDDLKVKARKLGLWNMFLPKGHYKESPGFTNLEYGLMAEWLGKSRVASEAVNCAAPDTGNMEVLAKYGNEEQKAKWLKPLMEGQIRSAFLMTEPEVASSDATNIQLSMRKEGNEYVLNGSKWWSSGAGDPRCSVYIVMGKSDANNKDPYRQQSVILVPADTKGITIHRMLQVYGYDDAPHGHGHVSFKDVRVPASNLVLGEGRGFEIIQGRLGPGRIHHAMRTIGAAERALEWMLMRINDPTKTPFGKQLKEHGVILEWVAKSRIEIDAARLVVLNAAIRMDDLGPKKALKEIAEAKVLVPQTALTVIDRAIQSFGAAGVCQDTPLAGMWANIRTLRLADGPDEVHLQQLGKNENKRGKEVTDKIQWQKQKTEQLHAQYKTSTFQPGAKITKSKLIDNWDERSDLQPVGPPPLHFKRSCGIKVREVTLLVTLEMGTLDSSGPFMPAALTTDATSLFPRWDGRWGQSHSTDRELELMGKKDVMARNHSWQHKVRGAGLGVSWCLLFLNTEYGYILHSDGAVAVSISPLPRQHPRKFVYFDTRQLLHPLYHPTCARQGLFVAFQRKHPLSTKTFFLLYIGTQATDHPNPPPALYTSIFLYHPTANQTRTNHPSIHTQTLKHTLCAFSFTHRAVEPPSEYTAQAQHCALHIQQPNQTTTPLKPQANMSPNVLGDKDVNATVVVSDPQSTKDLKSMEYHRQVLQNKMAQEKYDKLQPRSSNKNKTLNSIVLDRSKTYISPSDNIMSPCTAKLSALRNKQVGKVKPKSLFAQTSAKKLRSDAAVFGDQAGTPTKDSAF</sequence>
<dbReference type="EC" id="2.3.1.1" evidence="16"/>
<dbReference type="InterPro" id="IPR046373">
    <property type="entry name" value="Acyl-CoA_Oxase/DH_mid-dom_sf"/>
</dbReference>
<feature type="domain" description="Acyl-CoA dehydrogenase/oxidase N-terminal" evidence="20">
    <location>
        <begin position="649"/>
        <end position="771"/>
    </location>
</feature>
<dbReference type="GO" id="GO:0050660">
    <property type="term" value="F:flavin adenine dinucleotide binding"/>
    <property type="evidence" value="ECO:0007669"/>
    <property type="project" value="InterPro"/>
</dbReference>
<comment type="similarity">
    <text evidence="4">Belongs to the acyl-CoA dehydrogenase family.</text>
</comment>
<dbReference type="FunFam" id="2.40.110.10:FF:000002">
    <property type="entry name" value="Acyl-CoA dehydrogenase fadE12"/>
    <property type="match status" value="1"/>
</dbReference>
<dbReference type="InterPro" id="IPR013786">
    <property type="entry name" value="AcylCoA_DH/ox_N"/>
</dbReference>
<evidence type="ECO:0000256" key="3">
    <source>
        <dbReference type="ARBA" id="ARBA00006774"/>
    </source>
</evidence>
<evidence type="ECO:0000256" key="9">
    <source>
        <dbReference type="ARBA" id="ARBA00022679"/>
    </source>
</evidence>
<feature type="binding site" evidence="16">
    <location>
        <position position="316"/>
    </location>
    <ligand>
        <name>substrate</name>
    </ligand>
</feature>
<comment type="cofactor">
    <cofactor evidence="1">
        <name>FAD</name>
        <dbReference type="ChEBI" id="CHEBI:57692"/>
    </cofactor>
</comment>
<feature type="chain" id="PRO_5040551923" description="Arginine biosynthesis bifunctional protein ArgJ alpha chain" evidence="16">
    <location>
        <begin position="1"/>
        <end position="228"/>
    </location>
</feature>
<feature type="binding site" evidence="16">
    <location>
        <position position="455"/>
    </location>
    <ligand>
        <name>substrate</name>
    </ligand>
</feature>
<evidence type="ECO:0000256" key="11">
    <source>
        <dbReference type="ARBA" id="ARBA00022827"/>
    </source>
</evidence>
<dbReference type="EMBL" id="CP019476">
    <property type="protein sequence ID" value="UQC82602.1"/>
    <property type="molecule type" value="Genomic_DNA"/>
</dbReference>
<dbReference type="GO" id="GO:0004042">
    <property type="term" value="F:L-glutamate N-acetyltransferase activity"/>
    <property type="evidence" value="ECO:0007669"/>
    <property type="project" value="UniProtKB-UniRule"/>
</dbReference>
<feature type="site" description="Cleavage; by autolysis" evidence="16">
    <location>
        <begin position="228"/>
        <end position="229"/>
    </location>
</feature>
<keyword evidence="8" id="KW-0285">Flavoprotein</keyword>
<dbReference type="Gene3D" id="1.10.540.10">
    <property type="entry name" value="Acyl-CoA dehydrogenase/oxidase, N-terminal domain"/>
    <property type="match status" value="1"/>
</dbReference>
<evidence type="ECO:0000256" key="6">
    <source>
        <dbReference type="ARBA" id="ARBA00022571"/>
    </source>
</evidence>
<dbReference type="GO" id="GO:0005759">
    <property type="term" value="C:mitochondrial matrix"/>
    <property type="evidence" value="ECO:0007669"/>
    <property type="project" value="UniProtKB-SubCell"/>
</dbReference>
<comment type="PTM">
    <text evidence="16">The alpha and beta chains are autoproteolytically processed from a single precursor protein within the mitochondrion.</text>
</comment>
<reference evidence="21" key="1">
    <citation type="journal article" date="2021" name="Mol. Plant Microbe Interact.">
        <title>Complete Genome Sequence of the Plant-Pathogenic Fungus Colletotrichum lupini.</title>
        <authorList>
            <person name="Baroncelli R."/>
            <person name="Pensec F."/>
            <person name="Da Lio D."/>
            <person name="Boufleur T."/>
            <person name="Vicente I."/>
            <person name="Sarrocco S."/>
            <person name="Picot A."/>
            <person name="Baraldi E."/>
            <person name="Sukno S."/>
            <person name="Thon M."/>
            <person name="Le Floch G."/>
        </authorList>
    </citation>
    <scope>NUCLEOTIDE SEQUENCE</scope>
    <source>
        <strain evidence="21">IMI 504893</strain>
    </source>
</reference>
<dbReference type="FunFam" id="3.60.70.12:FF:000001">
    <property type="entry name" value="Arginine biosynthesis bifunctional protein ArgJ, chloroplastic"/>
    <property type="match status" value="1"/>
</dbReference>
<evidence type="ECO:0000259" key="19">
    <source>
        <dbReference type="Pfam" id="PF02770"/>
    </source>
</evidence>
<evidence type="ECO:0000256" key="10">
    <source>
        <dbReference type="ARBA" id="ARBA00022813"/>
    </source>
</evidence>
<dbReference type="Gene3D" id="3.10.20.340">
    <property type="entry name" value="ArgJ beta chain, C-terminal domain"/>
    <property type="match status" value="1"/>
</dbReference>
<dbReference type="InterPro" id="IPR009100">
    <property type="entry name" value="AcylCoA_DH/oxidase_NM_dom_sf"/>
</dbReference>
<dbReference type="Gene3D" id="2.40.110.10">
    <property type="entry name" value="Butyryl-CoA Dehydrogenase, subunit A, domain 2"/>
    <property type="match status" value="1"/>
</dbReference>
<dbReference type="Pfam" id="PF02770">
    <property type="entry name" value="Acyl-CoA_dh_M"/>
    <property type="match status" value="1"/>
</dbReference>
<keyword evidence="6 16" id="KW-0055">Arginine biosynthesis</keyword>
<keyword evidence="10 16" id="KW-0068">Autocatalytic cleavage</keyword>
<evidence type="ECO:0000256" key="13">
    <source>
        <dbReference type="ARBA" id="ARBA00023128"/>
    </source>
</evidence>
<dbReference type="Gene3D" id="3.60.70.12">
    <property type="entry name" value="L-amino peptidase D-ALA esterase/amidase"/>
    <property type="match status" value="1"/>
</dbReference>
<dbReference type="Pfam" id="PF00441">
    <property type="entry name" value="Acyl-CoA_dh_1"/>
    <property type="match status" value="1"/>
</dbReference>
<dbReference type="InterPro" id="IPR002813">
    <property type="entry name" value="Arg_biosynth_ArgJ"/>
</dbReference>
<evidence type="ECO:0000256" key="16">
    <source>
        <dbReference type="HAMAP-Rule" id="MF_03124"/>
    </source>
</evidence>